<name>A0A2P7ZDX3_9PEZI</name>
<keyword evidence="5" id="KW-0396">Initiation factor</keyword>
<keyword evidence="4" id="KW-0963">Cytoplasm</keyword>
<dbReference type="GO" id="GO:0031369">
    <property type="term" value="F:translation initiation factor binding"/>
    <property type="evidence" value="ECO:0007669"/>
    <property type="project" value="InterPro"/>
</dbReference>
<dbReference type="EMBL" id="NHZQ01000236">
    <property type="protein sequence ID" value="PSK46424.1"/>
    <property type="molecule type" value="Genomic_DNA"/>
</dbReference>
<organism evidence="13 14">
    <name type="scientific">Elsinoe australis</name>
    <dbReference type="NCBI Taxonomy" id="40998"/>
    <lineage>
        <taxon>Eukaryota</taxon>
        <taxon>Fungi</taxon>
        <taxon>Dikarya</taxon>
        <taxon>Ascomycota</taxon>
        <taxon>Pezizomycotina</taxon>
        <taxon>Dothideomycetes</taxon>
        <taxon>Dothideomycetidae</taxon>
        <taxon>Myriangiales</taxon>
        <taxon>Elsinoaceae</taxon>
        <taxon>Elsinoe</taxon>
    </lineage>
</organism>
<dbReference type="Pfam" id="PF02020">
    <property type="entry name" value="W2"/>
    <property type="match status" value="1"/>
</dbReference>
<dbReference type="AlphaFoldDB" id="A0A2P7ZDX3"/>
<dbReference type="CDD" id="cd04197">
    <property type="entry name" value="eIF-2B_epsilon_N"/>
    <property type="match status" value="1"/>
</dbReference>
<evidence type="ECO:0000256" key="4">
    <source>
        <dbReference type="ARBA" id="ARBA00022490"/>
    </source>
</evidence>
<feature type="domain" description="W2" evidence="12">
    <location>
        <begin position="541"/>
        <end position="714"/>
    </location>
</feature>
<evidence type="ECO:0000256" key="3">
    <source>
        <dbReference type="ARBA" id="ARBA00018601"/>
    </source>
</evidence>
<dbReference type="InterPro" id="IPR003307">
    <property type="entry name" value="W2_domain"/>
</dbReference>
<evidence type="ECO:0000256" key="8">
    <source>
        <dbReference type="ARBA" id="ARBA00044144"/>
    </source>
</evidence>
<dbReference type="GO" id="GO:0003743">
    <property type="term" value="F:translation initiation factor activity"/>
    <property type="evidence" value="ECO:0007669"/>
    <property type="project" value="TreeGrafter"/>
</dbReference>
<dbReference type="GO" id="GO:0005851">
    <property type="term" value="C:eukaryotic translation initiation factor 2B complex"/>
    <property type="evidence" value="ECO:0007669"/>
    <property type="project" value="TreeGrafter"/>
</dbReference>
<gene>
    <name evidence="13" type="ORF">B9Z65_5392</name>
</gene>
<dbReference type="Gene3D" id="2.160.10.10">
    <property type="entry name" value="Hexapeptide repeat proteins"/>
    <property type="match status" value="1"/>
</dbReference>
<comment type="caution">
    <text evidence="13">The sequence shown here is derived from an EMBL/GenBank/DDBJ whole genome shotgun (WGS) entry which is preliminary data.</text>
</comment>
<dbReference type="Gene3D" id="3.90.550.10">
    <property type="entry name" value="Spore Coat Polysaccharide Biosynthesis Protein SpsA, Chain A"/>
    <property type="match status" value="1"/>
</dbReference>
<dbReference type="SUPFAM" id="SSF48371">
    <property type="entry name" value="ARM repeat"/>
    <property type="match status" value="1"/>
</dbReference>
<evidence type="ECO:0000256" key="2">
    <source>
        <dbReference type="ARBA" id="ARBA00007878"/>
    </source>
</evidence>
<dbReference type="InterPro" id="IPR044123">
    <property type="entry name" value="W2_eIF2B_epsilon"/>
</dbReference>
<feature type="region of interest" description="Disordered" evidence="11">
    <location>
        <begin position="506"/>
        <end position="542"/>
    </location>
</feature>
<feature type="compositionally biased region" description="Polar residues" evidence="11">
    <location>
        <begin position="520"/>
        <end position="533"/>
    </location>
</feature>
<dbReference type="Proteomes" id="UP000243723">
    <property type="component" value="Unassembled WGS sequence"/>
</dbReference>
<dbReference type="STRING" id="40998.A0A2P7ZDX3"/>
<dbReference type="InterPro" id="IPR029044">
    <property type="entry name" value="Nucleotide-diphossugar_trans"/>
</dbReference>
<comment type="similarity">
    <text evidence="2">Belongs to the eIF-2B gamma/epsilon subunits family.</text>
</comment>
<dbReference type="InterPro" id="IPR056764">
    <property type="entry name" value="LbH_EIF2B3/5"/>
</dbReference>
<feature type="region of interest" description="Disordered" evidence="11">
    <location>
        <begin position="439"/>
        <end position="470"/>
    </location>
</feature>
<accession>A0A2P7ZDX3</accession>
<evidence type="ECO:0000256" key="5">
    <source>
        <dbReference type="ARBA" id="ARBA00022540"/>
    </source>
</evidence>
<dbReference type="PROSITE" id="PS51363">
    <property type="entry name" value="W2"/>
    <property type="match status" value="1"/>
</dbReference>
<dbReference type="Pfam" id="PF25084">
    <property type="entry name" value="LbH_EIF2B"/>
    <property type="match status" value="1"/>
</dbReference>
<evidence type="ECO:0000313" key="13">
    <source>
        <dbReference type="EMBL" id="PSK46424.1"/>
    </source>
</evidence>
<proteinExistence type="inferred from homology"/>
<evidence type="ECO:0000313" key="14">
    <source>
        <dbReference type="Proteomes" id="UP000243723"/>
    </source>
</evidence>
<evidence type="ECO:0000256" key="11">
    <source>
        <dbReference type="SAM" id="MobiDB-lite"/>
    </source>
</evidence>
<feature type="compositionally biased region" description="Acidic residues" evidence="11">
    <location>
        <begin position="704"/>
        <end position="722"/>
    </location>
</feature>
<evidence type="ECO:0000256" key="7">
    <source>
        <dbReference type="ARBA" id="ARBA00031190"/>
    </source>
</evidence>
<dbReference type="PANTHER" id="PTHR45887">
    <property type="entry name" value="TRANSLATION INITIATION FACTOR EIF-2B SUBUNIT EPSILON"/>
    <property type="match status" value="1"/>
</dbReference>
<dbReference type="SUPFAM" id="SSF53448">
    <property type="entry name" value="Nucleotide-diphospho-sugar transferases"/>
    <property type="match status" value="1"/>
</dbReference>
<keyword evidence="14" id="KW-1185">Reference proteome</keyword>
<comment type="subunit">
    <text evidence="10">Component of the translation initiation factor 2B (eIF2B) complex which is a heterodecamer of two sets of five different subunits: alpha, beta, gamma, delta and epsilon. Subunits alpha, beta and delta comprise a regulatory subcomplex and subunits epsilon and gamma comprise a catalytic subcomplex. Within the complex, the hexameric regulatory complex resides at the center, with the two heterodimeric catalytic subcomplexes bound on opposite sides.</text>
</comment>
<protein>
    <recommendedName>
        <fullName evidence="3">Mannose-1-phosphate guanyltransferase</fullName>
    </recommendedName>
    <alternativeName>
        <fullName evidence="7">GDP-mannose pyrophosphorylase</fullName>
    </alternativeName>
    <alternativeName>
        <fullName evidence="6">GTP-mannose-1-phosphate guanylyltransferase</fullName>
    </alternativeName>
    <alternativeName>
        <fullName evidence="8">Translation initiation factor eIF2B subunit epsilon</fullName>
    </alternativeName>
    <alternativeName>
        <fullName evidence="9">eIF2B GDP-GTP exchange factor subunit epsilon</fullName>
    </alternativeName>
</protein>
<dbReference type="Gene3D" id="1.25.40.180">
    <property type="match status" value="1"/>
</dbReference>
<evidence type="ECO:0000256" key="1">
    <source>
        <dbReference type="ARBA" id="ARBA00004514"/>
    </source>
</evidence>
<evidence type="ECO:0000256" key="6">
    <source>
        <dbReference type="ARBA" id="ARBA00030179"/>
    </source>
</evidence>
<dbReference type="CDD" id="cd05787">
    <property type="entry name" value="LbH_eIF2B_epsilon"/>
    <property type="match status" value="1"/>
</dbReference>
<dbReference type="OrthoDB" id="424572at2759"/>
<keyword evidence="5" id="KW-0648">Protein biosynthesis</keyword>
<dbReference type="PANTHER" id="PTHR45887:SF1">
    <property type="entry name" value="TRANSLATION INITIATION FACTOR EIF-2B SUBUNIT EPSILON"/>
    <property type="match status" value="1"/>
</dbReference>
<dbReference type="GO" id="GO:0005829">
    <property type="term" value="C:cytosol"/>
    <property type="evidence" value="ECO:0007669"/>
    <property type="project" value="UniProtKB-SubCell"/>
</dbReference>
<evidence type="ECO:0000256" key="9">
    <source>
        <dbReference type="ARBA" id="ARBA00044345"/>
    </source>
</evidence>
<dbReference type="InterPro" id="IPR016024">
    <property type="entry name" value="ARM-type_fold"/>
</dbReference>
<comment type="subcellular location">
    <subcellularLocation>
        <location evidence="1">Cytoplasm</location>
        <location evidence="1">Cytosol</location>
    </subcellularLocation>
</comment>
<dbReference type="GO" id="GO:0005085">
    <property type="term" value="F:guanyl-nucleotide exchange factor activity"/>
    <property type="evidence" value="ECO:0007669"/>
    <property type="project" value="InterPro"/>
</dbReference>
<sequence>MPPKSKRGGDTKGRAEAEEVEEPLQAVVLCDSFETRFNPLTLERPRCLLPLANTPLLEYTLEFLAASGVQEVFLYCGSHTAQIEAYIAASKWSRHTSPFDVLEVLRSTSRSVGDAMRDLDKRAVLASDFVVVYGDVVSNLSLGPALKAHRERKGKDKNSIMTMVLREAGNGHRTKAMGYEPVFVLDPSEERVLAYEQIRGEGQDRGRGEGNRLELDEDCLVKEELVIRTDLIDAGIDICTPDVLALWSDNFDYEVPRRGFLHSVLKDYELNGKKIHVHVEEEGYAARVRDVRSYGAVTSDILGRWTYPLVPDANLVADQTYRLFKGGSCREEGVVLAGSCEVGKKTVIGRATVVGAGSVLENCVVGRRCVIGRNVKITGSYIWDDVTIGDGSVLSDAIVASEASMGKKCTLKAGAILSFGCHVSDGTVVPEKTRITRMKKTGSVDEDEVERGDPDTKVVGQGGEGFLFQDDDEDEDEVVLGLGPQSLYSLPNLSLSQESISTLHSQDLSSEDIQHRTVDSRSASFGSIASDDSQGGGKGAPEFHHEASLQIYESLQKGDETSNMQLELTALRMSADASPHAVRRSVVVAFMKRIAALVETGITAAQAVKQTIPPYKSLLEKTMFDRGENIEEKPDQVDFLILMQSDLRHRKEGEKIMLHASNELVMQDIVETEGFEQWWEDERSQDGDEMKGVRSLMQPFMDAILEEESEEEDDDEDEDEED</sequence>
<dbReference type="InterPro" id="IPR035543">
    <property type="entry name" value="eIF-2B_epsilon_N"/>
</dbReference>
<dbReference type="CDD" id="cd11558">
    <property type="entry name" value="W2_eIF2B_epsilon"/>
    <property type="match status" value="1"/>
</dbReference>
<feature type="region of interest" description="Disordered" evidence="11">
    <location>
        <begin position="703"/>
        <end position="722"/>
    </location>
</feature>
<evidence type="ECO:0000256" key="10">
    <source>
        <dbReference type="ARBA" id="ARBA00046432"/>
    </source>
</evidence>
<reference evidence="13 14" key="1">
    <citation type="submission" date="2017-05" db="EMBL/GenBank/DDBJ databases">
        <title>Draft genome sequence of Elsinoe australis.</title>
        <authorList>
            <person name="Cheng Q."/>
        </authorList>
    </citation>
    <scope>NUCLEOTIDE SEQUENCE [LARGE SCALE GENOMIC DNA]</scope>
    <source>
        <strain evidence="13 14">NL1</strain>
    </source>
</reference>
<dbReference type="Pfam" id="PF00483">
    <property type="entry name" value="NTP_transferase"/>
    <property type="match status" value="1"/>
</dbReference>
<evidence type="ECO:0000259" key="12">
    <source>
        <dbReference type="PROSITE" id="PS51363"/>
    </source>
</evidence>
<dbReference type="InterPro" id="IPR051956">
    <property type="entry name" value="eIF2B_epsilon"/>
</dbReference>
<dbReference type="FunFam" id="3.90.550.10:FF:000066">
    <property type="entry name" value="Translation initiation factor eIF-2B subunit epsilon"/>
    <property type="match status" value="1"/>
</dbReference>
<dbReference type="InterPro" id="IPR005835">
    <property type="entry name" value="NTP_transferase_dom"/>
</dbReference>